<proteinExistence type="inferred from homology"/>
<dbReference type="Proteomes" id="UP000248555">
    <property type="component" value="Unassembled WGS sequence"/>
</dbReference>
<keyword evidence="2" id="KW-0812">Transmembrane</keyword>
<keyword evidence="5" id="KW-1185">Reference proteome</keyword>
<dbReference type="AlphaFoldDB" id="A0A327Y4H8"/>
<protein>
    <submittedName>
        <fullName evidence="4">Membrane protein DedA with SNARE-associated domain</fullName>
    </submittedName>
</protein>
<feature type="transmembrane region" description="Helical" evidence="2">
    <location>
        <begin position="134"/>
        <end position="160"/>
    </location>
</feature>
<feature type="transmembrane region" description="Helical" evidence="2">
    <location>
        <begin position="50"/>
        <end position="76"/>
    </location>
</feature>
<keyword evidence="2" id="KW-1133">Transmembrane helix</keyword>
<dbReference type="InterPro" id="IPR051311">
    <property type="entry name" value="DedA_domain"/>
</dbReference>
<organism evidence="4 5">
    <name type="scientific">Paranoxybacillus vitaminiphilus</name>
    <dbReference type="NCBI Taxonomy" id="581036"/>
    <lineage>
        <taxon>Bacteria</taxon>
        <taxon>Bacillati</taxon>
        <taxon>Bacillota</taxon>
        <taxon>Bacilli</taxon>
        <taxon>Bacillales</taxon>
        <taxon>Anoxybacillaceae</taxon>
        <taxon>Paranoxybacillus</taxon>
    </lineage>
</organism>
<gene>
    <name evidence="4" type="ORF">B0I26_11935</name>
</gene>
<comment type="caution">
    <text evidence="4">The sequence shown here is derived from an EMBL/GenBank/DDBJ whole genome shotgun (WGS) entry which is preliminary data.</text>
</comment>
<evidence type="ECO:0000313" key="5">
    <source>
        <dbReference type="Proteomes" id="UP000248555"/>
    </source>
</evidence>
<evidence type="ECO:0000259" key="3">
    <source>
        <dbReference type="Pfam" id="PF09335"/>
    </source>
</evidence>
<reference evidence="4 5" key="1">
    <citation type="submission" date="2018-06" db="EMBL/GenBank/DDBJ databases">
        <title>Genomic Encyclopedia of Type Strains, Phase III (KMG-III): the genomes of soil and plant-associated and newly described type strains.</title>
        <authorList>
            <person name="Whitman W."/>
        </authorList>
    </citation>
    <scope>NUCLEOTIDE SEQUENCE [LARGE SCALE GENOMIC DNA]</scope>
    <source>
        <strain evidence="4 5">CGMCC 1.8979</strain>
    </source>
</reference>
<sequence>METNTILMYIHAYGYIIIFLFLFCGIVGIPAPEESLLFLLGVLIAHQQLAWEYCLLAGLLGVNVGMLSAYGAGFFLGQPFINKYGKYVGINKDRWHKADATFRKYGRWTVLFGYYLPGIRQISPYMAGMTNFPFVPFLLLSWIGSLLWTLPFVLLGAFFGERFNVPLSYIPLVGLGMFVLFILGAWLNQMIRKKQYGNR</sequence>
<dbReference type="GO" id="GO:0005886">
    <property type="term" value="C:plasma membrane"/>
    <property type="evidence" value="ECO:0007669"/>
    <property type="project" value="TreeGrafter"/>
</dbReference>
<dbReference type="Pfam" id="PF09335">
    <property type="entry name" value="VTT_dom"/>
    <property type="match status" value="1"/>
</dbReference>
<dbReference type="PANTHER" id="PTHR42709">
    <property type="entry name" value="ALKALINE PHOSPHATASE LIKE PROTEIN"/>
    <property type="match status" value="1"/>
</dbReference>
<evidence type="ECO:0000256" key="2">
    <source>
        <dbReference type="SAM" id="Phobius"/>
    </source>
</evidence>
<accession>A0A327Y4H8</accession>
<feature type="transmembrane region" description="Helical" evidence="2">
    <location>
        <begin position="12"/>
        <end position="30"/>
    </location>
</feature>
<name>A0A327Y4H8_9BACL</name>
<dbReference type="OrthoDB" id="9782291at2"/>
<dbReference type="EMBL" id="QLMH01000019">
    <property type="protein sequence ID" value="RAK15674.1"/>
    <property type="molecule type" value="Genomic_DNA"/>
</dbReference>
<keyword evidence="2" id="KW-0472">Membrane</keyword>
<dbReference type="PANTHER" id="PTHR42709:SF9">
    <property type="entry name" value="ALKALINE PHOSPHATASE LIKE PROTEIN"/>
    <property type="match status" value="1"/>
</dbReference>
<evidence type="ECO:0000256" key="1">
    <source>
        <dbReference type="ARBA" id="ARBA00010792"/>
    </source>
</evidence>
<feature type="domain" description="VTT" evidence="3">
    <location>
        <begin position="32"/>
        <end position="157"/>
    </location>
</feature>
<dbReference type="InterPro" id="IPR032816">
    <property type="entry name" value="VTT_dom"/>
</dbReference>
<dbReference type="RefSeq" id="WP_111646285.1">
    <property type="nucleotide sequence ID" value="NZ_QLMH01000019.1"/>
</dbReference>
<feature type="transmembrane region" description="Helical" evidence="2">
    <location>
        <begin position="166"/>
        <end position="187"/>
    </location>
</feature>
<evidence type="ECO:0000313" key="4">
    <source>
        <dbReference type="EMBL" id="RAK15674.1"/>
    </source>
</evidence>
<comment type="similarity">
    <text evidence="1">Belongs to the DedA family.</text>
</comment>